<evidence type="ECO:0000256" key="4">
    <source>
        <dbReference type="ARBA" id="ARBA00022840"/>
    </source>
</evidence>
<dbReference type="SUPFAM" id="SSF55060">
    <property type="entry name" value="GHMP Kinase, C-terminal domain"/>
    <property type="match status" value="1"/>
</dbReference>
<dbReference type="PANTHER" id="PTHR32463:SF0">
    <property type="entry name" value="L-FUCOSE KINASE"/>
    <property type="match status" value="1"/>
</dbReference>
<evidence type="ECO:0000259" key="7">
    <source>
        <dbReference type="Pfam" id="PF08544"/>
    </source>
</evidence>
<gene>
    <name evidence="8" type="primary">hddA_3</name>
    <name evidence="8" type="ORF">GALL_114700</name>
</gene>
<evidence type="ECO:0000256" key="2">
    <source>
        <dbReference type="ARBA" id="ARBA00022741"/>
    </source>
</evidence>
<accession>A0A1J5SQI7</accession>
<dbReference type="Pfam" id="PF00288">
    <property type="entry name" value="GHMP_kinases_N"/>
    <property type="match status" value="1"/>
</dbReference>
<dbReference type="Pfam" id="PF08544">
    <property type="entry name" value="GHMP_kinases_C"/>
    <property type="match status" value="1"/>
</dbReference>
<dbReference type="InterPro" id="IPR013750">
    <property type="entry name" value="GHMP_kinase_C_dom"/>
</dbReference>
<dbReference type="InterPro" id="IPR036554">
    <property type="entry name" value="GHMP_kinase_C_sf"/>
</dbReference>
<comment type="similarity">
    <text evidence="5">Belongs to the GHMP kinase family.</text>
</comment>
<dbReference type="InterPro" id="IPR052203">
    <property type="entry name" value="GHMP_Kinase-Related"/>
</dbReference>
<evidence type="ECO:0000313" key="8">
    <source>
        <dbReference type="EMBL" id="OIR06280.1"/>
    </source>
</evidence>
<evidence type="ECO:0000256" key="1">
    <source>
        <dbReference type="ARBA" id="ARBA00022679"/>
    </source>
</evidence>
<dbReference type="PANTHER" id="PTHR32463">
    <property type="entry name" value="L-FUCOSE KINASE"/>
    <property type="match status" value="1"/>
</dbReference>
<dbReference type="AlphaFoldDB" id="A0A1J5SQI7"/>
<keyword evidence="4" id="KW-0067">ATP-binding</keyword>
<evidence type="ECO:0000256" key="3">
    <source>
        <dbReference type="ARBA" id="ARBA00022777"/>
    </source>
</evidence>
<sequence length="328" mass="36578">MIITRSPLRVSLGGGGTDLPSYYREFGGFLVAAAIDKYVYITQHRTFQEEIILKYSKLERVREVSEIEHPIVREALALVGAGDLRHLELTSMADIPGGTGLGSSGSFTTALLKALHVSQKHPVSPAELAEQACSIEIDRLGEPIGKQDQYIAAVGGITAFTFHPDGRVEYRPVRLAEETLYNLEDNLLLFFTGYSRSASSILRDQNDRSKRNDAAMLENLHFTKDLGLRSLECLESGDLDQFAALMDRHWRRKRERSTGMSNERINAWYDHAMANGALGGKLIGAGGGGFLMFYAGDKTRLRRAMREQGLEEVRFRFDFEGTKVVVQN</sequence>
<dbReference type="Gene3D" id="3.30.230.120">
    <property type="match status" value="1"/>
</dbReference>
<dbReference type="InterPro" id="IPR014606">
    <property type="entry name" value="Heptose_7-P_kinase"/>
</dbReference>
<dbReference type="InterPro" id="IPR001174">
    <property type="entry name" value="HddA/FKP"/>
</dbReference>
<keyword evidence="2" id="KW-0547">Nucleotide-binding</keyword>
<protein>
    <submittedName>
        <fullName evidence="8">D-glycero-alpha-D-manno-heptose 7-phosphate kinase</fullName>
        <ecNumber evidence="8">2.7.1.168</ecNumber>
    </submittedName>
</protein>
<proteinExistence type="inferred from homology"/>
<dbReference type="InterPro" id="IPR006203">
    <property type="entry name" value="GHMP_knse_ATP-bd_CS"/>
</dbReference>
<comment type="caution">
    <text evidence="8">The sequence shown here is derived from an EMBL/GenBank/DDBJ whole genome shotgun (WGS) entry which is preliminary data.</text>
</comment>
<dbReference type="InterPro" id="IPR006204">
    <property type="entry name" value="GHMP_kinase_N_dom"/>
</dbReference>
<feature type="domain" description="GHMP kinase C-terminal" evidence="7">
    <location>
        <begin position="231"/>
        <end position="308"/>
    </location>
</feature>
<dbReference type="EC" id="2.7.1.168" evidence="8"/>
<dbReference type="PIRSF" id="PIRSF036406">
    <property type="entry name" value="Hept_kin"/>
    <property type="match status" value="1"/>
</dbReference>
<evidence type="ECO:0000256" key="5">
    <source>
        <dbReference type="ARBA" id="ARBA00038121"/>
    </source>
</evidence>
<keyword evidence="3 8" id="KW-0418">Kinase</keyword>
<dbReference type="InterPro" id="IPR020568">
    <property type="entry name" value="Ribosomal_Su5_D2-typ_SF"/>
</dbReference>
<organism evidence="8">
    <name type="scientific">mine drainage metagenome</name>
    <dbReference type="NCBI Taxonomy" id="410659"/>
    <lineage>
        <taxon>unclassified sequences</taxon>
        <taxon>metagenomes</taxon>
        <taxon>ecological metagenomes</taxon>
    </lineage>
</organism>
<dbReference type="GO" id="GO:0050201">
    <property type="term" value="F:fucokinase activity"/>
    <property type="evidence" value="ECO:0007669"/>
    <property type="project" value="TreeGrafter"/>
</dbReference>
<dbReference type="EMBL" id="MLJW01000044">
    <property type="protein sequence ID" value="OIR06280.1"/>
    <property type="molecule type" value="Genomic_DNA"/>
</dbReference>
<reference evidence="8" key="1">
    <citation type="submission" date="2016-10" db="EMBL/GenBank/DDBJ databases">
        <title>Sequence of Gallionella enrichment culture.</title>
        <authorList>
            <person name="Poehlein A."/>
            <person name="Muehling M."/>
            <person name="Daniel R."/>
        </authorList>
    </citation>
    <scope>NUCLEOTIDE SEQUENCE</scope>
</reference>
<dbReference type="GO" id="GO:0042352">
    <property type="term" value="P:GDP-L-fucose salvage"/>
    <property type="evidence" value="ECO:0007669"/>
    <property type="project" value="TreeGrafter"/>
</dbReference>
<dbReference type="GO" id="GO:0005524">
    <property type="term" value="F:ATP binding"/>
    <property type="evidence" value="ECO:0007669"/>
    <property type="project" value="UniProtKB-KW"/>
</dbReference>
<dbReference type="PROSITE" id="PS00627">
    <property type="entry name" value="GHMP_KINASES_ATP"/>
    <property type="match status" value="1"/>
</dbReference>
<keyword evidence="1 8" id="KW-0808">Transferase</keyword>
<dbReference type="PRINTS" id="PR00960">
    <property type="entry name" value="LMBPPROTEIN"/>
</dbReference>
<name>A0A1J5SQI7_9ZZZZ</name>
<feature type="domain" description="GHMP kinase N-terminal" evidence="6">
    <location>
        <begin position="82"/>
        <end position="156"/>
    </location>
</feature>
<dbReference type="SUPFAM" id="SSF54211">
    <property type="entry name" value="Ribosomal protein S5 domain 2-like"/>
    <property type="match status" value="1"/>
</dbReference>
<evidence type="ECO:0000259" key="6">
    <source>
        <dbReference type="Pfam" id="PF00288"/>
    </source>
</evidence>